<dbReference type="Proteomes" id="UP000799764">
    <property type="component" value="Unassembled WGS sequence"/>
</dbReference>
<evidence type="ECO:0000256" key="1">
    <source>
        <dbReference type="SAM" id="MobiDB-lite"/>
    </source>
</evidence>
<feature type="region of interest" description="Disordered" evidence="1">
    <location>
        <begin position="123"/>
        <end position="171"/>
    </location>
</feature>
<feature type="compositionally biased region" description="Acidic residues" evidence="1">
    <location>
        <begin position="139"/>
        <end position="171"/>
    </location>
</feature>
<reference evidence="2" key="1">
    <citation type="journal article" date="2020" name="Stud. Mycol.">
        <title>101 Dothideomycetes genomes: a test case for predicting lifestyles and emergence of pathogens.</title>
        <authorList>
            <person name="Haridas S."/>
            <person name="Albert R."/>
            <person name="Binder M."/>
            <person name="Bloem J."/>
            <person name="Labutti K."/>
            <person name="Salamov A."/>
            <person name="Andreopoulos B."/>
            <person name="Baker S."/>
            <person name="Barry K."/>
            <person name="Bills G."/>
            <person name="Bluhm B."/>
            <person name="Cannon C."/>
            <person name="Castanera R."/>
            <person name="Culley D."/>
            <person name="Daum C."/>
            <person name="Ezra D."/>
            <person name="Gonzalez J."/>
            <person name="Henrissat B."/>
            <person name="Kuo A."/>
            <person name="Liang C."/>
            <person name="Lipzen A."/>
            <person name="Lutzoni F."/>
            <person name="Magnuson J."/>
            <person name="Mondo S."/>
            <person name="Nolan M."/>
            <person name="Ohm R."/>
            <person name="Pangilinan J."/>
            <person name="Park H.-J."/>
            <person name="Ramirez L."/>
            <person name="Alfaro M."/>
            <person name="Sun H."/>
            <person name="Tritt A."/>
            <person name="Yoshinaga Y."/>
            <person name="Zwiers L.-H."/>
            <person name="Turgeon B."/>
            <person name="Goodwin S."/>
            <person name="Spatafora J."/>
            <person name="Crous P."/>
            <person name="Grigoriev I."/>
        </authorList>
    </citation>
    <scope>NUCLEOTIDE SEQUENCE</scope>
    <source>
        <strain evidence="2">CBS 690.94</strain>
    </source>
</reference>
<sequence>MVCITNFFNEGGDFVFCVKGYKNLVSDSKPGLQSSSDSANDALQANFLKLTFSGRAYDDACFATPLQVFTFKKLIESPGLDCLALECVGKTETKGLRWLYLYKSAVNAWDKLEFDQKKHDAIKEKLTRPGPMVEKLSDTEEVSDSDTDTETDTDTTDEEDEEDEDEDEEGE</sequence>
<comment type="caution">
    <text evidence="2">The sequence shown here is derived from an EMBL/GenBank/DDBJ whole genome shotgun (WGS) entry which is preliminary data.</text>
</comment>
<dbReference type="OrthoDB" id="3790566at2759"/>
<accession>A0A9P4PBG7</accession>
<organism evidence="2 3">
    <name type="scientific">Karstenula rhodostoma CBS 690.94</name>
    <dbReference type="NCBI Taxonomy" id="1392251"/>
    <lineage>
        <taxon>Eukaryota</taxon>
        <taxon>Fungi</taxon>
        <taxon>Dikarya</taxon>
        <taxon>Ascomycota</taxon>
        <taxon>Pezizomycotina</taxon>
        <taxon>Dothideomycetes</taxon>
        <taxon>Pleosporomycetidae</taxon>
        <taxon>Pleosporales</taxon>
        <taxon>Massarineae</taxon>
        <taxon>Didymosphaeriaceae</taxon>
        <taxon>Karstenula</taxon>
    </lineage>
</organism>
<evidence type="ECO:0000313" key="3">
    <source>
        <dbReference type="Proteomes" id="UP000799764"/>
    </source>
</evidence>
<name>A0A9P4PBG7_9PLEO</name>
<evidence type="ECO:0000313" key="2">
    <source>
        <dbReference type="EMBL" id="KAF2440910.1"/>
    </source>
</evidence>
<gene>
    <name evidence="2" type="ORF">P171DRAFT_85357</name>
</gene>
<dbReference type="EMBL" id="MU001506">
    <property type="protein sequence ID" value="KAF2440910.1"/>
    <property type="molecule type" value="Genomic_DNA"/>
</dbReference>
<protein>
    <submittedName>
        <fullName evidence="2">Uncharacterized protein</fullName>
    </submittedName>
</protein>
<proteinExistence type="predicted"/>
<keyword evidence="3" id="KW-1185">Reference proteome</keyword>
<dbReference type="AlphaFoldDB" id="A0A9P4PBG7"/>